<dbReference type="SUPFAM" id="SSF82866">
    <property type="entry name" value="Multidrug efflux transporter AcrB transmembrane domain"/>
    <property type="match status" value="2"/>
</dbReference>
<name>C7LXT2_ACIFD</name>
<keyword evidence="5 7" id="KW-1133">Transmembrane helix</keyword>
<evidence type="ECO:0000256" key="3">
    <source>
        <dbReference type="ARBA" id="ARBA00022475"/>
    </source>
</evidence>
<dbReference type="KEGG" id="afo:Afer_0586"/>
<evidence type="ECO:0000256" key="6">
    <source>
        <dbReference type="ARBA" id="ARBA00023136"/>
    </source>
</evidence>
<reference evidence="9 10" key="1">
    <citation type="journal article" date="2009" name="Stand. Genomic Sci.">
        <title>Complete genome sequence of Acidimicrobium ferrooxidans type strain (ICP).</title>
        <authorList>
            <person name="Clum A."/>
            <person name="Nolan M."/>
            <person name="Lang E."/>
            <person name="Glavina Del Rio T."/>
            <person name="Tice H."/>
            <person name="Copeland A."/>
            <person name="Cheng J.F."/>
            <person name="Lucas S."/>
            <person name="Chen F."/>
            <person name="Bruce D."/>
            <person name="Goodwin L."/>
            <person name="Pitluck S."/>
            <person name="Ivanova N."/>
            <person name="Mavrommatis K."/>
            <person name="Mikhailova N."/>
            <person name="Pati A."/>
            <person name="Chen A."/>
            <person name="Palaniappan K."/>
            <person name="Goker M."/>
            <person name="Spring S."/>
            <person name="Land M."/>
            <person name="Hauser L."/>
            <person name="Chang Y.J."/>
            <person name="Jeffries C.C."/>
            <person name="Chain P."/>
            <person name="Bristow J."/>
            <person name="Eisen J.A."/>
            <person name="Markowitz V."/>
            <person name="Hugenholtz P."/>
            <person name="Kyrpides N.C."/>
            <person name="Klenk H.P."/>
            <person name="Lapidus A."/>
        </authorList>
    </citation>
    <scope>NUCLEOTIDE SEQUENCE [LARGE SCALE GENOMIC DNA]</scope>
    <source>
        <strain evidence="10">DSM 10331 / JCM 15462 / NBRC 103882 / ICP</strain>
    </source>
</reference>
<feature type="transmembrane region" description="Helical" evidence="7">
    <location>
        <begin position="183"/>
        <end position="201"/>
    </location>
</feature>
<feature type="transmembrane region" description="Helical" evidence="7">
    <location>
        <begin position="284"/>
        <end position="305"/>
    </location>
</feature>
<sequence length="778" mass="82487">MSRFFDALGHWVVKLRWFIVVAWIAALVASVSLLPSLGSVVQNNFQNFLPAQSPSLRAAALANRIQNVNESLVVIVVDRPTAPLTSTDATYVARLVHEVRHVPRVLTVAVGAISPTRQAEQIEVLSSRSQFSDTGTKALVDAIDGVIASSHPPAGLAVHPAGAVATAVAQAGQNNTNASNTQLFSVLFILVLLFLVFRSVLAPFITLIPAFLVSVLAGPIVARLTSVLHYQVSNITQLLMIVLILGAGTDYGLFLVFRTREELQRGFSGAEAVQRAIARVGESVSFSAFTVIAAVLSLITATFGFYKGLGWPLAIAVFIMLLAGLTLQPALLAIFGRAAFWPSRPHGRGVRVGWWGRVAQRVVQRPALTLIVGVVFFGALAAFAPQNAPSGFATTTTAPAGTSAAAGNAALSRYFPHASYNPTELVFRFRTPIWDHLSTLETLQSAVSRSPLFTQVTSPLAPAGFPISVTELSALHARLGDPAKLPPTPIGGISPVVYSQYRSLKNLIGPTGRTVVVEASLTAGAPGSTPAINAVPAIRTFTTQLAHRVGATTSGVAGEAPASYDVSSASNHDLTHIVPIVIVIIALLLALVLRSVVAPLFLVVSVALSYFAALGLAVIVFMKFDHQSGLIFVLPFMLFLFLLALGEDYNILVMTRIREEAHDLSMREAVVRAIGATGTTVTSAGVVLAGTFAVLAFASLGQAEIEEIGFGLALGVLMDTFLVRTLLVPSSVVLIGRLAWWPSRLARSGHLEVPPPRDEVDRVGLEAEVRGTLEHDDA</sequence>
<feature type="transmembrane region" description="Helical" evidence="7">
    <location>
        <begin position="600"/>
        <end position="624"/>
    </location>
</feature>
<feature type="transmembrane region" description="Helical" evidence="7">
    <location>
        <begin position="367"/>
        <end position="384"/>
    </location>
</feature>
<dbReference type="Gene3D" id="1.20.1640.10">
    <property type="entry name" value="Multidrug efflux transporter AcrB transmembrane domain"/>
    <property type="match status" value="2"/>
</dbReference>
<evidence type="ECO:0000256" key="5">
    <source>
        <dbReference type="ARBA" id="ARBA00022989"/>
    </source>
</evidence>
<dbReference type="InterPro" id="IPR050545">
    <property type="entry name" value="Mycobact_MmpL"/>
</dbReference>
<feature type="transmembrane region" description="Helical" evidence="7">
    <location>
        <begin position="311"/>
        <end position="335"/>
    </location>
</feature>
<dbReference type="RefSeq" id="WP_015798035.1">
    <property type="nucleotide sequence ID" value="NC_013124.1"/>
</dbReference>
<dbReference type="InterPro" id="IPR004869">
    <property type="entry name" value="MMPL_dom"/>
</dbReference>
<accession>C7LXT2</accession>
<evidence type="ECO:0000256" key="4">
    <source>
        <dbReference type="ARBA" id="ARBA00022692"/>
    </source>
</evidence>
<evidence type="ECO:0000313" key="10">
    <source>
        <dbReference type="Proteomes" id="UP000000771"/>
    </source>
</evidence>
<protein>
    <submittedName>
        <fullName evidence="9">MMPL domain protein</fullName>
    </submittedName>
</protein>
<dbReference type="PANTHER" id="PTHR33406">
    <property type="entry name" value="MEMBRANE PROTEIN MJ1562-RELATED"/>
    <property type="match status" value="1"/>
</dbReference>
<dbReference type="STRING" id="525909.Afer_0586"/>
<keyword evidence="4 7" id="KW-0812">Transmembrane</keyword>
<dbReference type="EMBL" id="CP001631">
    <property type="protein sequence ID" value="ACU53540.1"/>
    <property type="molecule type" value="Genomic_DNA"/>
</dbReference>
<organism evidence="9 10">
    <name type="scientific">Acidimicrobium ferrooxidans (strain DSM 10331 / JCM 15462 / NBRC 103882 / ICP)</name>
    <dbReference type="NCBI Taxonomy" id="525909"/>
    <lineage>
        <taxon>Bacteria</taxon>
        <taxon>Bacillati</taxon>
        <taxon>Actinomycetota</taxon>
        <taxon>Acidimicrobiia</taxon>
        <taxon>Acidimicrobiales</taxon>
        <taxon>Acidimicrobiaceae</taxon>
        <taxon>Acidimicrobium</taxon>
    </lineage>
</organism>
<evidence type="ECO:0000256" key="2">
    <source>
        <dbReference type="ARBA" id="ARBA00010157"/>
    </source>
</evidence>
<dbReference type="Proteomes" id="UP000000771">
    <property type="component" value="Chromosome"/>
</dbReference>
<dbReference type="PROSITE" id="PS50156">
    <property type="entry name" value="SSD"/>
    <property type="match status" value="1"/>
</dbReference>
<keyword evidence="3" id="KW-1003">Cell membrane</keyword>
<proteinExistence type="inferred from homology"/>
<feature type="transmembrane region" description="Helical" evidence="7">
    <location>
        <begin position="630"/>
        <end position="652"/>
    </location>
</feature>
<dbReference type="AlphaFoldDB" id="C7LXT2"/>
<dbReference type="eggNOG" id="COG2409">
    <property type="taxonomic scope" value="Bacteria"/>
</dbReference>
<dbReference type="GO" id="GO:0005886">
    <property type="term" value="C:plasma membrane"/>
    <property type="evidence" value="ECO:0007669"/>
    <property type="project" value="UniProtKB-SubCell"/>
</dbReference>
<evidence type="ECO:0000256" key="1">
    <source>
        <dbReference type="ARBA" id="ARBA00004651"/>
    </source>
</evidence>
<feature type="domain" description="SSD" evidence="8">
    <location>
        <begin position="603"/>
        <end position="733"/>
    </location>
</feature>
<evidence type="ECO:0000259" key="8">
    <source>
        <dbReference type="PROSITE" id="PS50156"/>
    </source>
</evidence>
<dbReference type="PANTHER" id="PTHR33406:SF6">
    <property type="entry name" value="MEMBRANE PROTEIN YDGH-RELATED"/>
    <property type="match status" value="1"/>
</dbReference>
<comment type="subcellular location">
    <subcellularLocation>
        <location evidence="1">Cell membrane</location>
        <topology evidence="1">Multi-pass membrane protein</topology>
    </subcellularLocation>
</comment>
<dbReference type="InterPro" id="IPR000731">
    <property type="entry name" value="SSD"/>
</dbReference>
<comment type="similarity">
    <text evidence="2">Belongs to the resistance-nodulation-cell division (RND) (TC 2.A.6) family. MmpL subfamily.</text>
</comment>
<dbReference type="Pfam" id="PF03176">
    <property type="entry name" value="MMPL"/>
    <property type="match status" value="2"/>
</dbReference>
<gene>
    <name evidence="9" type="ordered locus">Afer_0586</name>
</gene>
<keyword evidence="10" id="KW-1185">Reference proteome</keyword>
<dbReference type="HOGENOM" id="CLU_005108_4_1_11"/>
<feature type="transmembrane region" description="Helical" evidence="7">
    <location>
        <begin position="721"/>
        <end position="740"/>
    </location>
</feature>
<evidence type="ECO:0000313" key="9">
    <source>
        <dbReference type="EMBL" id="ACU53540.1"/>
    </source>
</evidence>
<feature type="transmembrane region" description="Helical" evidence="7">
    <location>
        <begin position="238"/>
        <end position="257"/>
    </location>
</feature>
<feature type="transmembrane region" description="Helical" evidence="7">
    <location>
        <begin position="574"/>
        <end position="593"/>
    </location>
</feature>
<dbReference type="OrthoDB" id="2365435at2"/>
<keyword evidence="6 7" id="KW-0472">Membrane</keyword>
<evidence type="ECO:0000256" key="7">
    <source>
        <dbReference type="SAM" id="Phobius"/>
    </source>
</evidence>
<feature type="transmembrane region" description="Helical" evidence="7">
    <location>
        <begin position="673"/>
        <end position="701"/>
    </location>
</feature>